<protein>
    <recommendedName>
        <fullName evidence="5">Exodeoxyribonuclease 7 large subunit</fullName>
        <ecNumber evidence="5">3.1.11.6</ecNumber>
    </recommendedName>
    <alternativeName>
        <fullName evidence="5">Exodeoxyribonuclease VII large subunit</fullName>
        <shortName evidence="5">Exonuclease VII large subunit</shortName>
    </alternativeName>
</protein>
<proteinExistence type="inferred from homology"/>
<evidence type="ECO:0000256" key="4">
    <source>
        <dbReference type="ARBA" id="ARBA00022839"/>
    </source>
</evidence>
<dbReference type="RefSeq" id="WP_101497334.1">
    <property type="nucleotide sequence ID" value="NZ_LNJZ01000009.1"/>
</dbReference>
<dbReference type="OrthoDB" id="9802795at2"/>
<dbReference type="GO" id="GO:0003676">
    <property type="term" value="F:nucleic acid binding"/>
    <property type="evidence" value="ECO:0007669"/>
    <property type="project" value="InterPro"/>
</dbReference>
<dbReference type="PANTHER" id="PTHR30008:SF0">
    <property type="entry name" value="EXODEOXYRIBONUCLEASE 7 LARGE SUBUNIT"/>
    <property type="match status" value="1"/>
</dbReference>
<comment type="function">
    <text evidence="5">Bidirectionally degrades single-stranded DNA into large acid-insoluble oligonucleotides, which are then degraded further into small acid-soluble oligonucleotides.</text>
</comment>
<feature type="domain" description="Exonuclease VII large subunit C-terminal" evidence="7">
    <location>
        <begin position="123"/>
        <end position="434"/>
    </location>
</feature>
<comment type="subcellular location">
    <subcellularLocation>
        <location evidence="5 6">Cytoplasm</location>
    </subcellularLocation>
</comment>
<keyword evidence="2 5" id="KW-0540">Nuclease</keyword>
<dbReference type="InterPro" id="IPR020579">
    <property type="entry name" value="Exonuc_VII_lsu_C"/>
</dbReference>
<accession>A0A4R6U4Z5</accession>
<keyword evidence="4 5" id="KW-0269">Exonuclease</keyword>
<keyword evidence="3 5" id="KW-0378">Hydrolase</keyword>
<sequence>MIQQDVLSVSQLNQRARHLLEDVFPAVVVEGEISNLARPASGHLYFTLKDSNAQIRCAFFRQNAQRSRQQAADGVQVRVTGRLSIYEGRGDYQLIVSQMEAAGEGALRAAFEALKQQLLQEGLFAAERKQALPRFPRRIGLVTSPTGAVIRDIISVFARRAPHVELVLVPTAVQGKEATGQIIRALQLADSAGFDAIILARGGGSLEDLWCFNEEAVARCLASCTTPVVSAIGHETDTSISDFVADVRAPTPTAAAELLSPDRGQLLHGLEAMQQRLTLRIRGILQNHQLRLDAHSKRMRHPRERIEQNTLRLDELQLRLTRGINLQLQQIDWQLQQARRTLDGQAMLQRLRTERQQLEQLDKRLQQGVQRQWQQQAARFQQLVRSLQLVSPLATLDRGYAIATDAQHKVIHSVHQAAPGQSLGIRLADGSLQVEVSSIQPGTGNQPGA</sequence>
<comment type="caution">
    <text evidence="9">The sequence shown here is derived from an EMBL/GenBank/DDBJ whole genome shotgun (WGS) entry which is preliminary data.</text>
</comment>
<organism evidence="9 10">
    <name type="scientific">Thiopseudomonas denitrificans</name>
    <dbReference type="NCBI Taxonomy" id="1501432"/>
    <lineage>
        <taxon>Bacteria</taxon>
        <taxon>Pseudomonadati</taxon>
        <taxon>Pseudomonadota</taxon>
        <taxon>Gammaproteobacteria</taxon>
        <taxon>Pseudomonadales</taxon>
        <taxon>Pseudomonadaceae</taxon>
        <taxon>Thiopseudomonas</taxon>
    </lineage>
</organism>
<evidence type="ECO:0000259" key="8">
    <source>
        <dbReference type="Pfam" id="PF13742"/>
    </source>
</evidence>
<dbReference type="HAMAP" id="MF_00378">
    <property type="entry name" value="Exonuc_7_L"/>
    <property type="match status" value="1"/>
</dbReference>
<comment type="similarity">
    <text evidence="5 6">Belongs to the XseA family.</text>
</comment>
<dbReference type="Pfam" id="PF13742">
    <property type="entry name" value="tRNA_anti_2"/>
    <property type="match status" value="1"/>
</dbReference>
<dbReference type="Pfam" id="PF02601">
    <property type="entry name" value="Exonuc_VII_L"/>
    <property type="match status" value="1"/>
</dbReference>
<name>A0A4R6U4Z5_9GAMM</name>
<evidence type="ECO:0000313" key="10">
    <source>
        <dbReference type="Proteomes" id="UP000294575"/>
    </source>
</evidence>
<dbReference type="Proteomes" id="UP000294575">
    <property type="component" value="Unassembled WGS sequence"/>
</dbReference>
<dbReference type="PANTHER" id="PTHR30008">
    <property type="entry name" value="EXODEOXYRIBONUCLEASE 7 LARGE SUBUNIT"/>
    <property type="match status" value="1"/>
</dbReference>
<dbReference type="GO" id="GO:0006308">
    <property type="term" value="P:DNA catabolic process"/>
    <property type="evidence" value="ECO:0007669"/>
    <property type="project" value="UniProtKB-UniRule"/>
</dbReference>
<evidence type="ECO:0000256" key="6">
    <source>
        <dbReference type="RuleBase" id="RU004355"/>
    </source>
</evidence>
<dbReference type="GO" id="GO:0005737">
    <property type="term" value="C:cytoplasm"/>
    <property type="evidence" value="ECO:0007669"/>
    <property type="project" value="UniProtKB-SubCell"/>
</dbReference>
<comment type="subunit">
    <text evidence="5">Heterooligomer composed of large and small subunits.</text>
</comment>
<dbReference type="AlphaFoldDB" id="A0A4R6U4Z5"/>
<evidence type="ECO:0000313" key="9">
    <source>
        <dbReference type="EMBL" id="TDQ39545.1"/>
    </source>
</evidence>
<evidence type="ECO:0000256" key="3">
    <source>
        <dbReference type="ARBA" id="ARBA00022801"/>
    </source>
</evidence>
<reference evidence="9 10" key="1">
    <citation type="submission" date="2019-03" db="EMBL/GenBank/DDBJ databases">
        <title>Genomic Encyclopedia of Type Strains, Phase IV (KMG-IV): sequencing the most valuable type-strain genomes for metagenomic binning, comparative biology and taxonomic classification.</title>
        <authorList>
            <person name="Goeker M."/>
        </authorList>
    </citation>
    <scope>NUCLEOTIDE SEQUENCE [LARGE SCALE GENOMIC DNA]</scope>
    <source>
        <strain evidence="9 10">DSM 28679</strain>
    </source>
</reference>
<dbReference type="InterPro" id="IPR025824">
    <property type="entry name" value="OB-fold_nuc-bd_dom"/>
</dbReference>
<dbReference type="EMBL" id="SNYK01000002">
    <property type="protein sequence ID" value="TDQ39545.1"/>
    <property type="molecule type" value="Genomic_DNA"/>
</dbReference>
<comment type="catalytic activity">
    <reaction evidence="5 6">
        <text>Exonucleolytic cleavage in either 5'- to 3'- or 3'- to 5'-direction to yield nucleoside 5'-phosphates.</text>
        <dbReference type="EC" id="3.1.11.6"/>
    </reaction>
</comment>
<evidence type="ECO:0000256" key="1">
    <source>
        <dbReference type="ARBA" id="ARBA00022490"/>
    </source>
</evidence>
<keyword evidence="1 5" id="KW-0963">Cytoplasm</keyword>
<dbReference type="InterPro" id="IPR003753">
    <property type="entry name" value="Exonuc_VII_L"/>
</dbReference>
<evidence type="ECO:0000256" key="5">
    <source>
        <dbReference type="HAMAP-Rule" id="MF_00378"/>
    </source>
</evidence>
<keyword evidence="10" id="KW-1185">Reference proteome</keyword>
<gene>
    <name evidence="5" type="primary">xseA</name>
    <name evidence="9" type="ORF">DFQ45_102242</name>
</gene>
<dbReference type="NCBIfam" id="TIGR00237">
    <property type="entry name" value="xseA"/>
    <property type="match status" value="1"/>
</dbReference>
<dbReference type="EC" id="3.1.11.6" evidence="5"/>
<dbReference type="CDD" id="cd04489">
    <property type="entry name" value="ExoVII_LU_OBF"/>
    <property type="match status" value="1"/>
</dbReference>
<dbReference type="GO" id="GO:0009318">
    <property type="term" value="C:exodeoxyribonuclease VII complex"/>
    <property type="evidence" value="ECO:0007669"/>
    <property type="project" value="UniProtKB-UniRule"/>
</dbReference>
<dbReference type="GO" id="GO:0008855">
    <property type="term" value="F:exodeoxyribonuclease VII activity"/>
    <property type="evidence" value="ECO:0007669"/>
    <property type="project" value="UniProtKB-UniRule"/>
</dbReference>
<feature type="domain" description="OB-fold nucleic acid binding" evidence="8">
    <location>
        <begin position="7"/>
        <end position="100"/>
    </location>
</feature>
<evidence type="ECO:0000259" key="7">
    <source>
        <dbReference type="Pfam" id="PF02601"/>
    </source>
</evidence>
<evidence type="ECO:0000256" key="2">
    <source>
        <dbReference type="ARBA" id="ARBA00022722"/>
    </source>
</evidence>